<sequence length="307" mass="32527">MSTTNGDIYYIPKANGAVNVVNRSPRFSNRKLTFGAAGTAAAVAVTVAIVISANSGGDPVDPDRALVVSLVSNASVCGGLGFMAEDMEAAEPFLNTELVYSQSTDRFMEEALGAGAFALDEGLFEFGVSLAEGVEEGSASIHDIRPVEVEQIPEPVNGAGIDLVLCQGDEYKAMTMLFGAADPGPFIREEGDGTGVNTGKRFFDGNEGIIPIEAGDNVYVEMLAAIDDTAETAHVLAYAFKLEISYRFEGTDHTIVVDNDGQPFRIAKPPTCFDSYITRAYGGTAMLELEHDPALETPSGCVEEVEE</sequence>
<dbReference type="EMBL" id="JAPZVP010000015">
    <property type="protein sequence ID" value="MDA1361621.1"/>
    <property type="molecule type" value="Genomic_DNA"/>
</dbReference>
<gene>
    <name evidence="2" type="ORF">O1R50_18480</name>
</gene>
<keyword evidence="3" id="KW-1185">Reference proteome</keyword>
<proteinExistence type="predicted"/>
<evidence type="ECO:0000313" key="3">
    <source>
        <dbReference type="Proteomes" id="UP001146067"/>
    </source>
</evidence>
<organism evidence="2 3">
    <name type="scientific">Glycomyces luteolus</name>
    <dbReference type="NCBI Taxonomy" id="2670330"/>
    <lineage>
        <taxon>Bacteria</taxon>
        <taxon>Bacillati</taxon>
        <taxon>Actinomycetota</taxon>
        <taxon>Actinomycetes</taxon>
        <taxon>Glycomycetales</taxon>
        <taxon>Glycomycetaceae</taxon>
        <taxon>Glycomyces</taxon>
    </lineage>
</organism>
<keyword evidence="1" id="KW-0812">Transmembrane</keyword>
<dbReference type="RefSeq" id="WP_270111640.1">
    <property type="nucleotide sequence ID" value="NZ_JAPZVP010000015.1"/>
</dbReference>
<name>A0A9X3PCJ1_9ACTN</name>
<keyword evidence="1" id="KW-1133">Transmembrane helix</keyword>
<dbReference type="Proteomes" id="UP001146067">
    <property type="component" value="Unassembled WGS sequence"/>
</dbReference>
<protein>
    <submittedName>
        <fullName evidence="2">Uncharacterized protein</fullName>
    </submittedName>
</protein>
<evidence type="ECO:0000256" key="1">
    <source>
        <dbReference type="SAM" id="Phobius"/>
    </source>
</evidence>
<keyword evidence="1" id="KW-0472">Membrane</keyword>
<accession>A0A9X3PCJ1</accession>
<feature type="transmembrane region" description="Helical" evidence="1">
    <location>
        <begin position="32"/>
        <end position="53"/>
    </location>
</feature>
<dbReference type="AlphaFoldDB" id="A0A9X3PCJ1"/>
<reference evidence="2" key="1">
    <citation type="submission" date="2022-12" db="EMBL/GenBank/DDBJ databases">
        <title>Gycomyces niveus sp.nov.,a novel actinomycete isolated from soil in Shouguan.</title>
        <authorList>
            <person name="Yang X."/>
        </authorList>
    </citation>
    <scope>NUCLEOTIDE SEQUENCE</scope>
    <source>
        <strain evidence="2">NEAU-A15</strain>
    </source>
</reference>
<comment type="caution">
    <text evidence="2">The sequence shown here is derived from an EMBL/GenBank/DDBJ whole genome shotgun (WGS) entry which is preliminary data.</text>
</comment>
<evidence type="ECO:0000313" key="2">
    <source>
        <dbReference type="EMBL" id="MDA1361621.1"/>
    </source>
</evidence>